<dbReference type="AlphaFoldDB" id="A0A454APV2"/>
<protein>
    <submittedName>
        <fullName evidence="1">Uncharacterized protein</fullName>
    </submittedName>
</protein>
<evidence type="ECO:0000313" key="1">
    <source>
        <dbReference type="EMBL" id="ADR25060.1"/>
    </source>
</evidence>
<accession>A0A454APV2</accession>
<dbReference type="Proteomes" id="UP000008713">
    <property type="component" value="Chromosome"/>
</dbReference>
<name>A0A454APV2_MYCBG</name>
<reference evidence="1 2" key="1">
    <citation type="journal article" date="2011" name="Infect. Immun.">
        <title>Complete genome sequence of Mycoplasma bovis type strain PG45 (ATCC 25523).</title>
        <authorList>
            <person name="Wise K.S."/>
            <person name="Calcutt M.J."/>
            <person name="Foecking M.F."/>
            <person name="Roske K."/>
            <person name="Madupu R."/>
            <person name="Methe B.A."/>
        </authorList>
    </citation>
    <scope>NUCLEOTIDE SEQUENCE [LARGE SCALE GENOMIC DNA]</scope>
    <source>
        <strain evidence="2">ATCC 25523 / DSM 22781 / NCTC 10131 / PG45</strain>
    </source>
</reference>
<evidence type="ECO:0000313" key="2">
    <source>
        <dbReference type="Proteomes" id="UP000008713"/>
    </source>
</evidence>
<organism evidence="1 2">
    <name type="scientific">Mycoplasmopsis bovis (strain ATCC 25523 / DSM 22781 / NCTC 10131 / PG45)</name>
    <name type="common">Mycoplasma bovis</name>
    <dbReference type="NCBI Taxonomy" id="289397"/>
    <lineage>
        <taxon>Bacteria</taxon>
        <taxon>Bacillati</taxon>
        <taxon>Mycoplasmatota</taxon>
        <taxon>Mycoplasmoidales</taxon>
        <taxon>Metamycoplasmataceae</taxon>
        <taxon>Mycoplasmopsis</taxon>
    </lineage>
</organism>
<dbReference type="EMBL" id="CP002188">
    <property type="protein sequence ID" value="ADR25060.1"/>
    <property type="molecule type" value="Genomic_DNA"/>
</dbReference>
<sequence length="33" mass="3934">MRNQDILYLLFLQANKITKNLGSYKFEVINDTE</sequence>
<dbReference type="KEGG" id="mbv:MBOVPG45_0704"/>
<gene>
    <name evidence="1" type="ordered locus">MBOVPG45_0704</name>
</gene>
<proteinExistence type="predicted"/>